<dbReference type="Proteomes" id="UP000223968">
    <property type="component" value="Unassembled WGS sequence"/>
</dbReference>
<feature type="compositionally biased region" description="Low complexity" evidence="1">
    <location>
        <begin position="9"/>
        <end position="24"/>
    </location>
</feature>
<accession>A0A2B7WJM4</accession>
<keyword evidence="3" id="KW-1185">Reference proteome</keyword>
<name>A0A2B7WJM4_9EURO</name>
<feature type="compositionally biased region" description="Polar residues" evidence="1">
    <location>
        <begin position="422"/>
        <end position="434"/>
    </location>
</feature>
<evidence type="ECO:0000313" key="2">
    <source>
        <dbReference type="EMBL" id="PGG96738.1"/>
    </source>
</evidence>
<dbReference type="EMBL" id="PDNB01000269">
    <property type="protein sequence ID" value="PGG96738.1"/>
    <property type="molecule type" value="Genomic_DNA"/>
</dbReference>
<proteinExistence type="predicted"/>
<dbReference type="AlphaFoldDB" id="A0A2B7WJM4"/>
<reference evidence="2 3" key="1">
    <citation type="submission" date="2017-10" db="EMBL/GenBank/DDBJ databases">
        <title>Comparative genomics in systemic dimorphic fungi from Ajellomycetaceae.</title>
        <authorList>
            <person name="Munoz J.F."/>
            <person name="Mcewen J.G."/>
            <person name="Clay O.K."/>
            <person name="Cuomo C.A."/>
        </authorList>
    </citation>
    <scope>NUCLEOTIDE SEQUENCE [LARGE SCALE GENOMIC DNA]</scope>
    <source>
        <strain evidence="2 3">UAMH5409</strain>
    </source>
</reference>
<dbReference type="OrthoDB" id="3944128at2759"/>
<feature type="region of interest" description="Disordered" evidence="1">
    <location>
        <begin position="422"/>
        <end position="449"/>
    </location>
</feature>
<organism evidence="2 3">
    <name type="scientific">Helicocarpus griseus UAMH5409</name>
    <dbReference type="NCBI Taxonomy" id="1447875"/>
    <lineage>
        <taxon>Eukaryota</taxon>
        <taxon>Fungi</taxon>
        <taxon>Dikarya</taxon>
        <taxon>Ascomycota</taxon>
        <taxon>Pezizomycotina</taxon>
        <taxon>Eurotiomycetes</taxon>
        <taxon>Eurotiomycetidae</taxon>
        <taxon>Onygenales</taxon>
        <taxon>Ajellomycetaceae</taxon>
        <taxon>Helicocarpus</taxon>
    </lineage>
</organism>
<evidence type="ECO:0000313" key="3">
    <source>
        <dbReference type="Proteomes" id="UP000223968"/>
    </source>
</evidence>
<comment type="caution">
    <text evidence="2">The sequence shown here is derived from an EMBL/GenBank/DDBJ whole genome shotgun (WGS) entry which is preliminary data.</text>
</comment>
<evidence type="ECO:0000256" key="1">
    <source>
        <dbReference type="SAM" id="MobiDB-lite"/>
    </source>
</evidence>
<sequence>MLSLAEAGTEQTTEASDTTTSFASLTTDGPPIPTITSMPWVIINGTSVFWPTYTDYFYGPTTGPGASAVTCNALWIEYSERSRGLIRLGPTLISESVGSYGKSDGACRSSATPEKWSDIHSGPLTTLCDGIPRALGPRETATRYFPGTGPCVTSLVAYTVTDRFYHSAEPTPTCTLDTEDCIPIRRTYYSLSSSYRDAHTTTPAGDTEHPLLPWDCPRITASRDACANCRLVATTATIYYWAVTTTDGSPCQQGITISQETGTRTAVVGDKTFTSPTAYISFDSIKAFHNSRSQPSLQCGGNYSDAIIGVQPGEISSIRGHRNGKYPRPGTVYPFDFAEFLPQTIGNYTQPLIPWPQYRGGDQCPLDEPSCSIIRQDYSPVLLYPEAAAKIDPNWAGCDRNWINPGVTLVALGISETSSLTTEDASQTLSETASPQPPVKARAPVPTFV</sequence>
<feature type="region of interest" description="Disordered" evidence="1">
    <location>
        <begin position="1"/>
        <end position="28"/>
    </location>
</feature>
<gene>
    <name evidence="2" type="ORF">AJ79_09466</name>
</gene>
<protein>
    <submittedName>
        <fullName evidence="2">Uncharacterized protein</fullName>
    </submittedName>
</protein>